<evidence type="ECO:0000256" key="5">
    <source>
        <dbReference type="ARBA" id="ARBA00022771"/>
    </source>
</evidence>
<evidence type="ECO:0000256" key="8">
    <source>
        <dbReference type="SAM" id="MobiDB-lite"/>
    </source>
</evidence>
<dbReference type="RefSeq" id="XP_003686571.1">
    <property type="nucleotide sequence ID" value="XM_003686523.1"/>
</dbReference>
<name>G8BW59_TETPH</name>
<sequence length="659" mass="76179">MRDSNFRAVLSNRPIVPITQTVYDRKSIDIDSSIPLINSLNNLTYLTSNSGKIRETISNDGSLERLMSILQNCHLPLFDVLFTDGDNISIHKKHTRVRNICKEKKLALCSWKWTLAFQCLVLTGTRGTEKIREKVVSSGVVSLLATVLDNFLLFHKKFDFVSDKKISFATENITFDNLLSRETFMYMRSDLNESYEEYVSYLLGYDFNSYNDIENLYIVNYLNNSDDYNLTMASDFADIWNSDFGLFNNNIEKTEDNRNININMDDSMNVMEDADMLDETNEEEILSPNKVFTASPGSNNTSESNSNRERSEEDLNNIQSYIDKDCFSIDMDHAPLISIPRSLYFGKIIPKQDDVIWSLQLLAFISKYSYMKNSLQNCKLIDSLSFRSIIDRVNKRIDLLNNNNDSSKFTSSKNSQRDTTDDVDIKMEEHPTTEQKVYHMNVDQDDGDDKFLSELIAVQQKYSENNVNETSTSNKRIELNKKVKRNFKENWNYNNMDKTLTEETWKSVVDKMSVNIFPLVEKFTVTELNSHDMIYWSSVIMRNSCKKDEINNIRQCANFECGKWESYPREFAKCRRCKRTKYCSRECQLKGWAYHRYWCHEVGTSVNNRTAADKNQQVPNSAADDNIAESEQNGANGDTQTNSDSREGTVDATPNYTGN</sequence>
<dbReference type="GO" id="GO:0016567">
    <property type="term" value="P:protein ubiquitination"/>
    <property type="evidence" value="ECO:0007669"/>
    <property type="project" value="EnsemblFungi"/>
</dbReference>
<comment type="subcellular location">
    <subcellularLocation>
        <location evidence="1">Cytoplasm</location>
    </subcellularLocation>
</comment>
<feature type="region of interest" description="Disordered" evidence="8">
    <location>
        <begin position="288"/>
        <end position="313"/>
    </location>
</feature>
<dbReference type="PANTHER" id="PTHR47442:SF1">
    <property type="entry name" value="MYND-TYPE ZINC FINGER PROTEIN MUB1"/>
    <property type="match status" value="1"/>
</dbReference>
<gene>
    <name evidence="10" type="primary">TPHA0G02960</name>
    <name evidence="10" type="ordered locus">TPHA_0G02960</name>
</gene>
<dbReference type="AlphaFoldDB" id="G8BW59"/>
<feature type="region of interest" description="Disordered" evidence="8">
    <location>
        <begin position="611"/>
        <end position="659"/>
    </location>
</feature>
<evidence type="ECO:0000256" key="4">
    <source>
        <dbReference type="ARBA" id="ARBA00022723"/>
    </source>
</evidence>
<dbReference type="GO" id="GO:0008270">
    <property type="term" value="F:zinc ion binding"/>
    <property type="evidence" value="ECO:0007669"/>
    <property type="project" value="UniProtKB-KW"/>
</dbReference>
<dbReference type="OMA" id="QDMQYWA"/>
<evidence type="ECO:0000256" key="3">
    <source>
        <dbReference type="ARBA" id="ARBA00022490"/>
    </source>
</evidence>
<evidence type="ECO:0000313" key="11">
    <source>
        <dbReference type="Proteomes" id="UP000005666"/>
    </source>
</evidence>
<dbReference type="KEGG" id="tpf:TPHA_0G02960"/>
<keyword evidence="3" id="KW-0963">Cytoplasm</keyword>
<keyword evidence="4" id="KW-0479">Metal-binding</keyword>
<dbReference type="InterPro" id="IPR051664">
    <property type="entry name" value="MYND-type_zinc_finger"/>
</dbReference>
<dbReference type="GO" id="GO:0005737">
    <property type="term" value="C:cytoplasm"/>
    <property type="evidence" value="ECO:0007669"/>
    <property type="project" value="UniProtKB-SubCell"/>
</dbReference>
<keyword evidence="6" id="KW-0862">Zinc</keyword>
<proteinExistence type="inferred from homology"/>
<feature type="compositionally biased region" description="Polar residues" evidence="8">
    <location>
        <begin position="629"/>
        <end position="643"/>
    </location>
</feature>
<evidence type="ECO:0000256" key="1">
    <source>
        <dbReference type="ARBA" id="ARBA00004496"/>
    </source>
</evidence>
<dbReference type="SUPFAM" id="SSF144232">
    <property type="entry name" value="HIT/MYND zinc finger-like"/>
    <property type="match status" value="1"/>
</dbReference>
<dbReference type="InterPro" id="IPR002893">
    <property type="entry name" value="Znf_MYND"/>
</dbReference>
<evidence type="ECO:0000256" key="7">
    <source>
        <dbReference type="PROSITE-ProRule" id="PRU00134"/>
    </source>
</evidence>
<dbReference type="GeneID" id="11533521"/>
<accession>G8BW59</accession>
<dbReference type="GO" id="GO:0006511">
    <property type="term" value="P:ubiquitin-dependent protein catabolic process"/>
    <property type="evidence" value="ECO:0007669"/>
    <property type="project" value="EnsemblFungi"/>
</dbReference>
<dbReference type="HOGENOM" id="CLU_014851_0_0_1"/>
<evidence type="ECO:0000313" key="10">
    <source>
        <dbReference type="EMBL" id="CCE64137.1"/>
    </source>
</evidence>
<dbReference type="PROSITE" id="PS50865">
    <property type="entry name" value="ZF_MYND_2"/>
    <property type="match status" value="1"/>
</dbReference>
<evidence type="ECO:0000256" key="2">
    <source>
        <dbReference type="ARBA" id="ARBA00010655"/>
    </source>
</evidence>
<dbReference type="Pfam" id="PF01753">
    <property type="entry name" value="zf-MYND"/>
    <property type="match status" value="1"/>
</dbReference>
<reference evidence="10 11" key="1">
    <citation type="journal article" date="2011" name="Proc. Natl. Acad. Sci. U.S.A.">
        <title>Evolutionary erosion of yeast sex chromosomes by mating-type switching accidents.</title>
        <authorList>
            <person name="Gordon J.L."/>
            <person name="Armisen D."/>
            <person name="Proux-Wera E."/>
            <person name="Oheigeartaigh S.S."/>
            <person name="Byrne K.P."/>
            <person name="Wolfe K.H."/>
        </authorList>
    </citation>
    <scope>NUCLEOTIDE SEQUENCE [LARGE SCALE GENOMIC DNA]</scope>
    <source>
        <strain evidence="11">ATCC 24235 / CBS 4417 / NBRC 1672 / NRRL Y-8282 / UCD 70-5</strain>
    </source>
</reference>
<keyword evidence="11" id="KW-1185">Reference proteome</keyword>
<organism evidence="10 11">
    <name type="scientific">Tetrapisispora phaffii (strain ATCC 24235 / CBS 4417 / NBRC 1672 / NRRL Y-8282 / UCD 70-5)</name>
    <name type="common">Yeast</name>
    <name type="synonym">Fabospora phaffii</name>
    <dbReference type="NCBI Taxonomy" id="1071381"/>
    <lineage>
        <taxon>Eukaryota</taxon>
        <taxon>Fungi</taxon>
        <taxon>Dikarya</taxon>
        <taxon>Ascomycota</taxon>
        <taxon>Saccharomycotina</taxon>
        <taxon>Saccharomycetes</taxon>
        <taxon>Saccharomycetales</taxon>
        <taxon>Saccharomycetaceae</taxon>
        <taxon>Tetrapisispora</taxon>
    </lineage>
</organism>
<dbReference type="EMBL" id="HE612862">
    <property type="protein sequence ID" value="CCE64137.1"/>
    <property type="molecule type" value="Genomic_DNA"/>
</dbReference>
<dbReference type="Proteomes" id="UP000005666">
    <property type="component" value="Chromosome 7"/>
</dbReference>
<dbReference type="eggNOG" id="ENOG502QTM3">
    <property type="taxonomic scope" value="Eukaryota"/>
</dbReference>
<dbReference type="PANTHER" id="PTHR47442">
    <property type="entry name" value="MYND-TYPE ZINC FINGER PROTEIN MUB1"/>
    <property type="match status" value="1"/>
</dbReference>
<dbReference type="OrthoDB" id="5594178at2759"/>
<keyword evidence="5 7" id="KW-0863">Zinc-finger</keyword>
<feature type="domain" description="MYND-type" evidence="9">
    <location>
        <begin position="558"/>
        <end position="599"/>
    </location>
</feature>
<comment type="similarity">
    <text evidence="2">Belongs to the MUB1/samB family.</text>
</comment>
<evidence type="ECO:0000256" key="6">
    <source>
        <dbReference type="ARBA" id="ARBA00022833"/>
    </source>
</evidence>
<evidence type="ECO:0000259" key="9">
    <source>
        <dbReference type="PROSITE" id="PS50865"/>
    </source>
</evidence>
<protein>
    <recommendedName>
        <fullName evidence="9">MYND-type domain-containing protein</fullName>
    </recommendedName>
</protein>
<feature type="compositionally biased region" description="Polar residues" evidence="8">
    <location>
        <begin position="611"/>
        <end position="620"/>
    </location>
</feature>
<dbReference type="GO" id="GO:0007163">
    <property type="term" value="P:establishment or maintenance of cell polarity"/>
    <property type="evidence" value="ECO:0007669"/>
    <property type="project" value="TreeGrafter"/>
</dbReference>
<dbReference type="Gene3D" id="6.10.140.2220">
    <property type="match status" value="1"/>
</dbReference>
<dbReference type="GO" id="GO:1990304">
    <property type="term" value="C:MUB1-RAD6-UBR2 ubiquitin ligase complex"/>
    <property type="evidence" value="ECO:0007669"/>
    <property type="project" value="EnsemblFungi"/>
</dbReference>